<comment type="caution">
    <text evidence="2">The sequence shown here is derived from an EMBL/GenBank/DDBJ whole genome shotgun (WGS) entry which is preliminary data.</text>
</comment>
<evidence type="ECO:0008006" key="4">
    <source>
        <dbReference type="Google" id="ProtNLM"/>
    </source>
</evidence>
<protein>
    <recommendedName>
        <fullName evidence="4">DUF945 domain-containing protein</fullName>
    </recommendedName>
</protein>
<proteinExistence type="predicted"/>
<dbReference type="Proteomes" id="UP000269692">
    <property type="component" value="Unassembled WGS sequence"/>
</dbReference>
<dbReference type="RefSeq" id="WP_121621255.1">
    <property type="nucleotide sequence ID" value="NZ_JACIIW010000004.1"/>
</dbReference>
<evidence type="ECO:0000313" key="2">
    <source>
        <dbReference type="EMBL" id="RLP81440.1"/>
    </source>
</evidence>
<feature type="region of interest" description="Disordered" evidence="1">
    <location>
        <begin position="216"/>
        <end position="235"/>
    </location>
</feature>
<dbReference type="EMBL" id="RCTF01000001">
    <property type="protein sequence ID" value="RLP81440.1"/>
    <property type="molecule type" value="Genomic_DNA"/>
</dbReference>
<sequence length="673" mass="69442">MGKKLAIGLVAVVLLGVAGYFGVRFFGDRTARAEVERAFEEIRRRGGVAQFAEASVDPAARSIVLTGVALGGADATVKIARLTATGAQPPRDNYAEAETLDLEGVEITLSGPAAFGGTLVYAIPKVMIDRYRGPVVPLAAPAGEAGPFGAARFALRQFAATSAAKVTIPSLTLRQQPAKAGAVPVELAYEGIAAEQIAAGKVRSLLVDKLRFSGPDEVPVEGSPQDAAPTGGARQTGELSGIVAARLDTAPFLAVLTGTAPGKEPDDYQAIYGKVVTGPYRVKHHDGSTAGADSLLLEHVGIKPSAIALDRLLELDALTRKGPDLSVAELSALVEETRRIIDGLAFRTFSMTGLSATSKGETVRIAAVRLDGFAAGVLDAFELEGLDGTDADKRPVKAAQFVVRRLDLKALADLAREADAPTPMAALGLFKVVSGIEAAGVEVPYEGDNAAAGQPLRIGALTLGWGSVLGEIPTTLRFEMKDVSGPISAADGEPFVYLANAGITRATMSTALNIAYDPASRDLQVGPLGARLEKAFAVTLDAGIGNVPKEAFGDAASAFGALGEVTARPLTLKVENLGLAELMFQQLAEAAGVSPDEIRADLSAQVDEIAAVLAQVNPDVVDVAAAVKSFLATPRTLTLSATPRADTPLLPLFLNDAPFGALSAFSLSATAGP</sequence>
<keyword evidence="3" id="KW-1185">Reference proteome</keyword>
<evidence type="ECO:0000256" key="1">
    <source>
        <dbReference type="SAM" id="MobiDB-lite"/>
    </source>
</evidence>
<dbReference type="OrthoDB" id="8251894at2"/>
<accession>A0A3L7APB0</accession>
<name>A0A3L7APB0_9HYPH</name>
<evidence type="ECO:0000313" key="3">
    <source>
        <dbReference type="Proteomes" id="UP000269692"/>
    </source>
</evidence>
<gene>
    <name evidence="2" type="ORF">D9R14_00020</name>
</gene>
<organism evidence="2 3">
    <name type="scientific">Xanthobacter tagetidis</name>
    <dbReference type="NCBI Taxonomy" id="60216"/>
    <lineage>
        <taxon>Bacteria</taxon>
        <taxon>Pseudomonadati</taxon>
        <taxon>Pseudomonadota</taxon>
        <taxon>Alphaproteobacteria</taxon>
        <taxon>Hyphomicrobiales</taxon>
        <taxon>Xanthobacteraceae</taxon>
        <taxon>Xanthobacter</taxon>
    </lineage>
</organism>
<reference evidence="2 3" key="1">
    <citation type="submission" date="2018-10" db="EMBL/GenBank/DDBJ databases">
        <title>Xanthobacter tagetidis genome sequencing and assembly.</title>
        <authorList>
            <person name="Maclea K.S."/>
            <person name="Goen A.E."/>
            <person name="Fatima S.A."/>
        </authorList>
    </citation>
    <scope>NUCLEOTIDE SEQUENCE [LARGE SCALE GENOMIC DNA]</scope>
    <source>
        <strain evidence="2 3">ATCC 700314</strain>
    </source>
</reference>
<dbReference type="AlphaFoldDB" id="A0A3L7APB0"/>